<protein>
    <submittedName>
        <fullName evidence="3">Membrane protein</fullName>
    </submittedName>
</protein>
<feature type="region of interest" description="Disordered" evidence="1">
    <location>
        <begin position="1"/>
        <end position="22"/>
    </location>
</feature>
<evidence type="ECO:0000313" key="3">
    <source>
        <dbReference type="EMBL" id="GHF74935.1"/>
    </source>
</evidence>
<dbReference type="Pfam" id="PF06772">
    <property type="entry name" value="LtrA"/>
    <property type="match status" value="1"/>
</dbReference>
<feature type="transmembrane region" description="Helical" evidence="2">
    <location>
        <begin position="64"/>
        <end position="81"/>
    </location>
</feature>
<dbReference type="PANTHER" id="PTHR36840">
    <property type="entry name" value="BLL5714 PROTEIN"/>
    <property type="match status" value="1"/>
</dbReference>
<dbReference type="InterPro" id="IPR010640">
    <property type="entry name" value="Low_temperature_requirement_A"/>
</dbReference>
<dbReference type="Proteomes" id="UP000638313">
    <property type="component" value="Unassembled WGS sequence"/>
</dbReference>
<feature type="transmembrane region" description="Helical" evidence="2">
    <location>
        <begin position="280"/>
        <end position="305"/>
    </location>
</feature>
<organism evidence="3 4">
    <name type="scientific">Streptomyces mashuensis</name>
    <dbReference type="NCBI Taxonomy" id="33904"/>
    <lineage>
        <taxon>Bacteria</taxon>
        <taxon>Bacillati</taxon>
        <taxon>Actinomycetota</taxon>
        <taxon>Actinomycetes</taxon>
        <taxon>Kitasatosporales</taxon>
        <taxon>Streptomycetaceae</taxon>
        <taxon>Streptomyces</taxon>
    </lineage>
</organism>
<gene>
    <name evidence="3" type="ORF">GCM10010218_64960</name>
</gene>
<name>A0A919BB57_9ACTN</name>
<dbReference type="EMBL" id="BNBD01000029">
    <property type="protein sequence ID" value="GHF74935.1"/>
    <property type="molecule type" value="Genomic_DNA"/>
</dbReference>
<feature type="transmembrane region" description="Helical" evidence="2">
    <location>
        <begin position="181"/>
        <end position="203"/>
    </location>
</feature>
<feature type="transmembrane region" description="Helical" evidence="2">
    <location>
        <begin position="215"/>
        <end position="235"/>
    </location>
</feature>
<reference evidence="3" key="1">
    <citation type="journal article" date="2014" name="Int. J. Syst. Evol. Microbiol.">
        <title>Complete genome sequence of Corynebacterium casei LMG S-19264T (=DSM 44701T), isolated from a smear-ripened cheese.</title>
        <authorList>
            <consortium name="US DOE Joint Genome Institute (JGI-PGF)"/>
            <person name="Walter F."/>
            <person name="Albersmeier A."/>
            <person name="Kalinowski J."/>
            <person name="Ruckert C."/>
        </authorList>
    </citation>
    <scope>NUCLEOTIDE SEQUENCE</scope>
    <source>
        <strain evidence="3">JCM 4059</strain>
    </source>
</reference>
<feature type="transmembrane region" description="Helical" evidence="2">
    <location>
        <begin position="350"/>
        <end position="366"/>
    </location>
</feature>
<reference evidence="3" key="2">
    <citation type="submission" date="2020-09" db="EMBL/GenBank/DDBJ databases">
        <authorList>
            <person name="Sun Q."/>
            <person name="Ohkuma M."/>
        </authorList>
    </citation>
    <scope>NUCLEOTIDE SEQUENCE</scope>
    <source>
        <strain evidence="3">JCM 4059</strain>
    </source>
</reference>
<feature type="transmembrane region" description="Helical" evidence="2">
    <location>
        <begin position="247"/>
        <end position="268"/>
    </location>
</feature>
<evidence type="ECO:0000256" key="2">
    <source>
        <dbReference type="SAM" id="Phobius"/>
    </source>
</evidence>
<dbReference type="RefSeq" id="WP_190133387.1">
    <property type="nucleotide sequence ID" value="NZ_BNBD01000029.1"/>
</dbReference>
<keyword evidence="4" id="KW-1185">Reference proteome</keyword>
<proteinExistence type="predicted"/>
<evidence type="ECO:0000313" key="4">
    <source>
        <dbReference type="Proteomes" id="UP000638313"/>
    </source>
</evidence>
<accession>A0A919BB57</accession>
<feature type="transmembrane region" description="Helical" evidence="2">
    <location>
        <begin position="155"/>
        <end position="175"/>
    </location>
</feature>
<dbReference type="AlphaFoldDB" id="A0A919BB57"/>
<evidence type="ECO:0000256" key="1">
    <source>
        <dbReference type="SAM" id="MobiDB-lite"/>
    </source>
</evidence>
<feature type="transmembrane region" description="Helical" evidence="2">
    <location>
        <begin position="93"/>
        <end position="112"/>
    </location>
</feature>
<dbReference type="PANTHER" id="PTHR36840:SF1">
    <property type="entry name" value="BLL5714 PROTEIN"/>
    <property type="match status" value="1"/>
</dbReference>
<feature type="transmembrane region" description="Helical" evidence="2">
    <location>
        <begin position="124"/>
        <end position="143"/>
    </location>
</feature>
<comment type="caution">
    <text evidence="3">The sequence shown here is derived from an EMBL/GenBank/DDBJ whole genome shotgun (WGS) entry which is preliminary data.</text>
</comment>
<feature type="transmembrane region" description="Helical" evidence="2">
    <location>
        <begin position="317"/>
        <end position="338"/>
    </location>
</feature>
<keyword evidence="2" id="KW-1133">Transmembrane helix</keyword>
<keyword evidence="2" id="KW-0812">Transmembrane</keyword>
<keyword evidence="2" id="KW-0472">Membrane</keyword>
<sequence length="407" mass="43519">MSEVPPPGRGHGLLRRMAPRGREEEHRASTPLELFFDLCFVVAVAQAGRQLVHALADGHPGQGIPGYLMVFFAIWWAWMNFSWFASAYDTDDVVYRLVTLLQIAGVLILAAGVPRAFDASDFSLVWFGYLVMRLALVSQWLRAARAARGAERRTALRYAAGVSLCQVGWLGLLLLPAGVRPWVFVVMAVAEMAVPVLAERGAPTAWHPEHIAERFGLFTIIVLGETVAAATTAVQSAADAQEEVGELLPIAAGGLLLIFAAFWIYFAVPIHLHLASNRQAFVWGYGHYLVFSSAAAIGAGIEVAVEQSVGKAHVSTFAASAAVTVPGALFMFSVWLVHSRHHKRGTAQQLVLPTAAVAVLACTFAGGAAVLAAGLVGAATVAAGVTLIARQERREQRPESVRDTPGV</sequence>